<dbReference type="Gene3D" id="3.30.40.10">
    <property type="entry name" value="Zinc/RING finger domain, C3HC4 (zinc finger)"/>
    <property type="match status" value="1"/>
</dbReference>
<feature type="region of interest" description="Disordered" evidence="2">
    <location>
        <begin position="149"/>
        <end position="181"/>
    </location>
</feature>
<evidence type="ECO:0000256" key="1">
    <source>
        <dbReference type="PROSITE-ProRule" id="PRU00175"/>
    </source>
</evidence>
<dbReference type="GO" id="GO:0008270">
    <property type="term" value="F:zinc ion binding"/>
    <property type="evidence" value="ECO:0007669"/>
    <property type="project" value="UniProtKB-KW"/>
</dbReference>
<dbReference type="InterPro" id="IPR013083">
    <property type="entry name" value="Znf_RING/FYVE/PHD"/>
</dbReference>
<evidence type="ECO:0000256" key="2">
    <source>
        <dbReference type="SAM" id="MobiDB-lite"/>
    </source>
</evidence>
<dbReference type="AlphaFoldDB" id="A0A8K0QUL5"/>
<dbReference type="SUPFAM" id="SSF57850">
    <property type="entry name" value="RING/U-box"/>
    <property type="match status" value="1"/>
</dbReference>
<feature type="domain" description="RING-type" evidence="3">
    <location>
        <begin position="43"/>
        <end position="110"/>
    </location>
</feature>
<dbReference type="OrthoDB" id="5600418at2759"/>
<accession>A0A8K0QUL5</accession>
<name>A0A8K0QUL5_9PLEO</name>
<evidence type="ECO:0000313" key="4">
    <source>
        <dbReference type="EMBL" id="KAH7073267.1"/>
    </source>
</evidence>
<reference evidence="4" key="1">
    <citation type="journal article" date="2021" name="Nat. Commun.">
        <title>Genetic determinants of endophytism in the Arabidopsis root mycobiome.</title>
        <authorList>
            <person name="Mesny F."/>
            <person name="Miyauchi S."/>
            <person name="Thiergart T."/>
            <person name="Pickel B."/>
            <person name="Atanasova L."/>
            <person name="Karlsson M."/>
            <person name="Huettel B."/>
            <person name="Barry K.W."/>
            <person name="Haridas S."/>
            <person name="Chen C."/>
            <person name="Bauer D."/>
            <person name="Andreopoulos W."/>
            <person name="Pangilinan J."/>
            <person name="LaButti K."/>
            <person name="Riley R."/>
            <person name="Lipzen A."/>
            <person name="Clum A."/>
            <person name="Drula E."/>
            <person name="Henrissat B."/>
            <person name="Kohler A."/>
            <person name="Grigoriev I.V."/>
            <person name="Martin F.M."/>
            <person name="Hacquard S."/>
        </authorList>
    </citation>
    <scope>NUCLEOTIDE SEQUENCE</scope>
    <source>
        <strain evidence="4">MPI-SDFR-AT-0120</strain>
    </source>
</reference>
<keyword evidence="1" id="KW-0862">Zinc</keyword>
<keyword evidence="5" id="KW-1185">Reference proteome</keyword>
<keyword evidence="1" id="KW-0863">Zinc-finger</keyword>
<comment type="caution">
    <text evidence="4">The sequence shown here is derived from an EMBL/GenBank/DDBJ whole genome shotgun (WGS) entry which is preliminary data.</text>
</comment>
<dbReference type="Proteomes" id="UP000813461">
    <property type="component" value="Unassembled WGS sequence"/>
</dbReference>
<dbReference type="InterPro" id="IPR001841">
    <property type="entry name" value="Znf_RING"/>
</dbReference>
<sequence length="229" mass="26176">MPTPTASRLQQSRTSTALKEAPPCTILIRPISLRDIEDEDQNCPICREHYREPPSPGCRPEDKQEWAVSVEIVAGIDRPRECCGHIMGRKCLDMHLRARGQWRNKCPICRDVWYEVGAVEDAEGREEEQAQSEPIPIDPPRRSLRIAARDRHRRSTATPMTSDRRGVNRAGREQRAIRQTRSRRFHQDLLAALDVEEGSDEIGCTLEEVKHKLEALYGSKRMTGLFADL</sequence>
<feature type="compositionally biased region" description="Basic and acidic residues" evidence="2">
    <location>
        <begin position="162"/>
        <end position="176"/>
    </location>
</feature>
<dbReference type="PROSITE" id="PS50089">
    <property type="entry name" value="ZF_RING_2"/>
    <property type="match status" value="1"/>
</dbReference>
<evidence type="ECO:0000259" key="3">
    <source>
        <dbReference type="PROSITE" id="PS50089"/>
    </source>
</evidence>
<proteinExistence type="predicted"/>
<organism evidence="4 5">
    <name type="scientific">Paraphoma chrysanthemicola</name>
    <dbReference type="NCBI Taxonomy" id="798071"/>
    <lineage>
        <taxon>Eukaryota</taxon>
        <taxon>Fungi</taxon>
        <taxon>Dikarya</taxon>
        <taxon>Ascomycota</taxon>
        <taxon>Pezizomycotina</taxon>
        <taxon>Dothideomycetes</taxon>
        <taxon>Pleosporomycetidae</taxon>
        <taxon>Pleosporales</taxon>
        <taxon>Pleosporineae</taxon>
        <taxon>Phaeosphaeriaceae</taxon>
        <taxon>Paraphoma</taxon>
    </lineage>
</organism>
<evidence type="ECO:0000313" key="5">
    <source>
        <dbReference type="Proteomes" id="UP000813461"/>
    </source>
</evidence>
<dbReference type="EMBL" id="JAGMVJ010000022">
    <property type="protein sequence ID" value="KAH7073267.1"/>
    <property type="molecule type" value="Genomic_DNA"/>
</dbReference>
<protein>
    <recommendedName>
        <fullName evidence="3">RING-type domain-containing protein</fullName>
    </recommendedName>
</protein>
<gene>
    <name evidence="4" type="ORF">FB567DRAFT_196508</name>
</gene>
<keyword evidence="1" id="KW-0479">Metal-binding</keyword>